<keyword evidence="6" id="KW-0347">Helicase</keyword>
<dbReference type="AlphaFoldDB" id="A0AA39LUH1"/>
<evidence type="ECO:0000256" key="4">
    <source>
        <dbReference type="ARBA" id="ARBA00022741"/>
    </source>
</evidence>
<dbReference type="InterPro" id="IPR044742">
    <property type="entry name" value="DEAD/DEAH_RhlB"/>
</dbReference>
<keyword evidence="18" id="KW-1185">Reference proteome</keyword>
<evidence type="ECO:0000259" key="15">
    <source>
        <dbReference type="PROSITE" id="PS51194"/>
    </source>
</evidence>
<comment type="similarity">
    <text evidence="3 12">Belongs to the flavin monoamine oxidase family.</text>
</comment>
<comment type="caution">
    <text evidence="17">The sequence shown here is derived from an EMBL/GenBank/DDBJ whole genome shotgun (WGS) entry which is preliminary data.</text>
</comment>
<feature type="binding site" evidence="10">
    <location>
        <begin position="47"/>
        <end position="48"/>
    </location>
    <ligand>
        <name>FAD</name>
        <dbReference type="ChEBI" id="CHEBI:57692"/>
    </ligand>
</feature>
<dbReference type="PRINTS" id="PR00757">
    <property type="entry name" value="AMINEOXDASEF"/>
</dbReference>
<dbReference type="PROSITE" id="PS51195">
    <property type="entry name" value="Q_MOTIF"/>
    <property type="match status" value="1"/>
</dbReference>
<evidence type="ECO:0000259" key="14">
    <source>
        <dbReference type="PROSITE" id="PS51192"/>
    </source>
</evidence>
<dbReference type="GO" id="GO:0005524">
    <property type="term" value="F:ATP binding"/>
    <property type="evidence" value="ECO:0007669"/>
    <property type="project" value="UniProtKB-KW"/>
</dbReference>
<keyword evidence="7" id="KW-0067">ATP-binding</keyword>
<feature type="domain" description="DEAD-box RNA helicase Q" evidence="16">
    <location>
        <begin position="660"/>
        <end position="688"/>
    </location>
</feature>
<evidence type="ECO:0000313" key="17">
    <source>
        <dbReference type="EMBL" id="KAK0410626.1"/>
    </source>
</evidence>
<dbReference type="Gene3D" id="3.90.660.10">
    <property type="match status" value="1"/>
</dbReference>
<evidence type="ECO:0000256" key="7">
    <source>
        <dbReference type="ARBA" id="ARBA00022840"/>
    </source>
</evidence>
<feature type="domain" description="Helicase C-terminal" evidence="15">
    <location>
        <begin position="898"/>
        <end position="1058"/>
    </location>
</feature>
<keyword evidence="12" id="KW-0274">FAD</keyword>
<keyword evidence="5" id="KW-0378">Hydrolase</keyword>
<comment type="subcellular location">
    <subcellularLocation>
        <location evidence="2">Mitochondrion outer membrane</location>
        <topology evidence="2">Single-pass type IV membrane protein</topology>
        <orientation evidence="2">Cytoplasmic side</orientation>
    </subcellularLocation>
</comment>
<dbReference type="Pfam" id="PF00270">
    <property type="entry name" value="DEAD"/>
    <property type="match status" value="1"/>
</dbReference>
<dbReference type="PANTHER" id="PTHR43563:SF14">
    <property type="entry name" value="AMINE OXIDASE"/>
    <property type="match status" value="1"/>
</dbReference>
<name>A0AA39LUH1_9BILA</name>
<dbReference type="Gene3D" id="3.50.50.60">
    <property type="entry name" value="FAD/NAD(P)-binding domain"/>
    <property type="match status" value="1"/>
</dbReference>
<dbReference type="CDD" id="cd00268">
    <property type="entry name" value="DEADc"/>
    <property type="match status" value="1"/>
</dbReference>
<dbReference type="SUPFAM" id="SSF54373">
    <property type="entry name" value="FAD-linked reductases, C-terminal domain"/>
    <property type="match status" value="1"/>
</dbReference>
<sequence>MESSNNDWIEPGVVSCDVVVVGAGLAGLTAARELKSRSPELKVVVLEAKDRVGGRTQTVDLKAANGSTDQWDLGGQWVGNSQKHILKLIQELGIETYPQFSQGTKWLQAGKFEVRPYSTQKWSLSYLRHYSLFEAFDAARTLWKLEELVKTVDVEDVFNTPNARIFDSLSVEEWLMQNSRTRLVQDSLEIATKSIYGIPTKRLSFLYYLYYAKCAGSFENLIEVEKNGAQRTKVKGGTEQISKRLASVLASDELYLNTAVTVVDTSDPQSALVHTMDTSQMNEAQETPNNEKARFKCRRLILAIPPNQCGHLRWLPGLPFQKEQLFNGAPAGNLFKCIVTYERAFWREKGFSGEVASTGWTEFPGETLPLVSCFDATSADGNPALVAFLHNAWTDRPLEERRSAVLRDLARFLGEEAADYVDYRDKDWHQEPFNGGCPVSCVPPGNMEAFSHIREPADLVHFSGTETAICWAGYMSGAIESGLRAAHEVLFHLDHSQVEHRHLKGSIYGVDGAFPQLPDHSYKQTVERSPWPRRILLYSAVALGIYLYSSSSSSSSDHTDLDIDDVSFFGRSGIPKIFAKPVEKQKSAALGFKAEENEQPVTNARPGKIVSAKPGKGSGMTGNCHVSEQNRIVSGTRFEELTDVTQIHIQGGDGSTEVLRTFQEAELPSELLENLLRMGIIKPTAVQCATLPLIIRKSDFDIIAQDQTGSGKTAAYLLPIIKHIHDFRNQMRLSQRATARQPFAIVVLPTRELAGQIAAEAANLVQNLNVTVAASYGQMDMEITRQQLRVGCDILIGTPGRIIGHIKPDRPMSVHLNSLRWTVIDEADHFLHQDRKIFETVMGTLSQHHERLYVFSATFDQYVVNTYKRYMKSTPFEIFGRQGMPDVVLEWRLIEDGGTEQKLETLVTDLTKIGLHQEVFPKTVIFANQKRRCGFVAFHLALHDIKVIYVCGGDDMTQEQREKMMERFASGEYRILVCTDVAARGLNMKDVQYVINFDFPATNIDSFIHRIGRTGRAGNKGHSITMFEQGRDNASAHEIIKMMDSMGKRAPSFIYRYAGIAEPGPESIRPVDDEASSSPDLIHMEEYGSRYRVSAGDSDREDNGEEYCTSPFSDSGSDC</sequence>
<dbReference type="InterPro" id="IPR002937">
    <property type="entry name" value="Amino_oxidase"/>
</dbReference>
<dbReference type="InterPro" id="IPR027417">
    <property type="entry name" value="P-loop_NTPase"/>
</dbReference>
<evidence type="ECO:0000256" key="10">
    <source>
        <dbReference type="PIRSR" id="PIRSR601613-1"/>
    </source>
</evidence>
<evidence type="ECO:0000256" key="1">
    <source>
        <dbReference type="ARBA" id="ARBA00001974"/>
    </source>
</evidence>
<feature type="binding site" evidence="10">
    <location>
        <position position="388"/>
    </location>
    <ligand>
        <name>substrate</name>
    </ligand>
</feature>
<dbReference type="GO" id="GO:0003724">
    <property type="term" value="F:RNA helicase activity"/>
    <property type="evidence" value="ECO:0007669"/>
    <property type="project" value="InterPro"/>
</dbReference>
<comment type="cofactor">
    <cofactor evidence="1 12">
        <name>FAD</name>
        <dbReference type="ChEBI" id="CHEBI:57692"/>
    </cofactor>
</comment>
<feature type="binding site" evidence="10">
    <location>
        <position position="260"/>
    </location>
    <ligand>
        <name>FAD</name>
        <dbReference type="ChEBI" id="CHEBI:57692"/>
    </ligand>
</feature>
<dbReference type="SUPFAM" id="SSF51905">
    <property type="entry name" value="FAD/NAD(P)-binding domain"/>
    <property type="match status" value="1"/>
</dbReference>
<dbReference type="GO" id="GO:0003676">
    <property type="term" value="F:nucleic acid binding"/>
    <property type="evidence" value="ECO:0007669"/>
    <property type="project" value="InterPro"/>
</dbReference>
<dbReference type="InterPro" id="IPR050703">
    <property type="entry name" value="Flavin_MAO"/>
</dbReference>
<dbReference type="SUPFAM" id="SSF52540">
    <property type="entry name" value="P-loop containing nucleoside triphosphate hydrolases"/>
    <property type="match status" value="1"/>
</dbReference>
<dbReference type="Pfam" id="PF01593">
    <property type="entry name" value="Amino_oxidase"/>
    <property type="match status" value="1"/>
</dbReference>
<evidence type="ECO:0000256" key="6">
    <source>
        <dbReference type="ARBA" id="ARBA00022806"/>
    </source>
</evidence>
<reference evidence="17" key="1">
    <citation type="submission" date="2023-06" db="EMBL/GenBank/DDBJ databases">
        <title>Genomic analysis of the entomopathogenic nematode Steinernema hermaphroditum.</title>
        <authorList>
            <person name="Schwarz E.M."/>
            <person name="Heppert J.K."/>
            <person name="Baniya A."/>
            <person name="Schwartz H.T."/>
            <person name="Tan C.-H."/>
            <person name="Antoshechkin I."/>
            <person name="Sternberg P.W."/>
            <person name="Goodrich-Blair H."/>
            <person name="Dillman A.R."/>
        </authorList>
    </citation>
    <scope>NUCLEOTIDE SEQUENCE</scope>
    <source>
        <strain evidence="17">PS9179</strain>
        <tissue evidence="17">Whole animal</tissue>
    </source>
</reference>
<comment type="catalytic activity">
    <reaction evidence="9">
        <text>a secondary aliphatic amine + O2 + H2O = a primary amine + an aldehyde + H2O2</text>
        <dbReference type="Rhea" id="RHEA:26414"/>
        <dbReference type="ChEBI" id="CHEBI:15377"/>
        <dbReference type="ChEBI" id="CHEBI:15379"/>
        <dbReference type="ChEBI" id="CHEBI:16240"/>
        <dbReference type="ChEBI" id="CHEBI:17478"/>
        <dbReference type="ChEBI" id="CHEBI:58855"/>
        <dbReference type="ChEBI" id="CHEBI:65296"/>
        <dbReference type="EC" id="1.4.3.4"/>
    </reaction>
</comment>
<evidence type="ECO:0000256" key="13">
    <source>
        <dbReference type="SAM" id="MobiDB-lite"/>
    </source>
</evidence>
<feature type="region of interest" description="Disordered" evidence="13">
    <location>
        <begin position="1065"/>
        <end position="1119"/>
    </location>
</feature>
<evidence type="ECO:0000256" key="11">
    <source>
        <dbReference type="PROSITE-ProRule" id="PRU00552"/>
    </source>
</evidence>
<dbReference type="Gene3D" id="3.40.50.300">
    <property type="entry name" value="P-loop containing nucleotide triphosphate hydrolases"/>
    <property type="match status" value="2"/>
</dbReference>
<gene>
    <name evidence="17" type="ORF">QR680_005240</name>
</gene>
<feature type="domain" description="Helicase ATP-binding" evidence="14">
    <location>
        <begin position="693"/>
        <end position="877"/>
    </location>
</feature>
<proteinExistence type="inferred from homology"/>
<dbReference type="EC" id="1.4.3.-" evidence="12"/>
<evidence type="ECO:0000256" key="5">
    <source>
        <dbReference type="ARBA" id="ARBA00022801"/>
    </source>
</evidence>
<keyword evidence="4" id="KW-0547">Nucleotide-binding</keyword>
<evidence type="ECO:0000313" key="18">
    <source>
        <dbReference type="Proteomes" id="UP001175271"/>
    </source>
</evidence>
<accession>A0AA39LUH1</accession>
<dbReference type="InterPro" id="IPR014014">
    <property type="entry name" value="RNA_helicase_DEAD_Q_motif"/>
</dbReference>
<evidence type="ECO:0000256" key="3">
    <source>
        <dbReference type="ARBA" id="ARBA00005995"/>
    </source>
</evidence>
<dbReference type="SMART" id="SM00490">
    <property type="entry name" value="HELICc"/>
    <property type="match status" value="1"/>
</dbReference>
<dbReference type="PROSITE" id="PS51194">
    <property type="entry name" value="HELICASE_CTER"/>
    <property type="match status" value="1"/>
</dbReference>
<dbReference type="GO" id="GO:0005741">
    <property type="term" value="C:mitochondrial outer membrane"/>
    <property type="evidence" value="ECO:0007669"/>
    <property type="project" value="UniProtKB-SubCell"/>
</dbReference>
<evidence type="ECO:0000256" key="9">
    <source>
        <dbReference type="ARBA" id="ARBA00048448"/>
    </source>
</evidence>
<dbReference type="InterPro" id="IPR014001">
    <property type="entry name" value="Helicase_ATP-bd"/>
</dbReference>
<organism evidence="17 18">
    <name type="scientific">Steinernema hermaphroditum</name>
    <dbReference type="NCBI Taxonomy" id="289476"/>
    <lineage>
        <taxon>Eukaryota</taxon>
        <taxon>Metazoa</taxon>
        <taxon>Ecdysozoa</taxon>
        <taxon>Nematoda</taxon>
        <taxon>Chromadorea</taxon>
        <taxon>Rhabditida</taxon>
        <taxon>Tylenchina</taxon>
        <taxon>Panagrolaimomorpha</taxon>
        <taxon>Strongyloidoidea</taxon>
        <taxon>Steinernematidae</taxon>
        <taxon>Steinernema</taxon>
    </lineage>
</organism>
<dbReference type="InterPro" id="IPR001650">
    <property type="entry name" value="Helicase_C-like"/>
</dbReference>
<evidence type="ECO:0000256" key="2">
    <source>
        <dbReference type="ARBA" id="ARBA00004362"/>
    </source>
</evidence>
<dbReference type="CDD" id="cd18787">
    <property type="entry name" value="SF2_C_DEAD"/>
    <property type="match status" value="1"/>
</dbReference>
<dbReference type="PROSITE" id="PS51192">
    <property type="entry name" value="HELICASE_ATP_BIND_1"/>
    <property type="match status" value="1"/>
</dbReference>
<dbReference type="EMBL" id="JAUCMV010000003">
    <property type="protein sequence ID" value="KAK0410626.1"/>
    <property type="molecule type" value="Genomic_DNA"/>
</dbReference>
<dbReference type="InterPro" id="IPR011545">
    <property type="entry name" value="DEAD/DEAH_box_helicase_dom"/>
</dbReference>
<dbReference type="GO" id="GO:0097621">
    <property type="term" value="F:monoamine oxidase activity"/>
    <property type="evidence" value="ECO:0007669"/>
    <property type="project" value="UniProtKB-EC"/>
</dbReference>
<keyword evidence="12" id="KW-0285">Flavoprotein</keyword>
<dbReference type="GO" id="GO:0016787">
    <property type="term" value="F:hydrolase activity"/>
    <property type="evidence" value="ECO:0007669"/>
    <property type="project" value="UniProtKB-KW"/>
</dbReference>
<dbReference type="InterPro" id="IPR001613">
    <property type="entry name" value="Flavin_amine_oxidase"/>
</dbReference>
<dbReference type="GO" id="GO:0008131">
    <property type="term" value="F:primary methylamine oxidase activity"/>
    <property type="evidence" value="ECO:0007669"/>
    <property type="project" value="UniProtKB-ARBA"/>
</dbReference>
<dbReference type="SMART" id="SM00487">
    <property type="entry name" value="DEXDc"/>
    <property type="match status" value="1"/>
</dbReference>
<feature type="binding site" evidence="10">
    <location>
        <position position="466"/>
    </location>
    <ligand>
        <name>FAD</name>
        <dbReference type="ChEBI" id="CHEBI:57692"/>
    </ligand>
</feature>
<dbReference type="PANTHER" id="PTHR43563">
    <property type="entry name" value="AMINE OXIDASE"/>
    <property type="match status" value="1"/>
</dbReference>
<keyword evidence="8 12" id="KW-0560">Oxidoreductase</keyword>
<dbReference type="Pfam" id="PF00271">
    <property type="entry name" value="Helicase_C"/>
    <property type="match status" value="1"/>
</dbReference>
<protein>
    <recommendedName>
        <fullName evidence="12">Amine oxidase</fullName>
        <ecNumber evidence="12">1.4.3.-</ecNumber>
    </recommendedName>
</protein>
<dbReference type="Gene3D" id="1.10.405.10">
    <property type="entry name" value="Guanine Nucleotide Dissociation Inhibitor, domain 1"/>
    <property type="match status" value="1"/>
</dbReference>
<dbReference type="Proteomes" id="UP001175271">
    <property type="component" value="Unassembled WGS sequence"/>
</dbReference>
<feature type="region of interest" description="Disordered" evidence="13">
    <location>
        <begin position="598"/>
        <end position="625"/>
    </location>
</feature>
<dbReference type="InterPro" id="IPR036188">
    <property type="entry name" value="FAD/NAD-bd_sf"/>
</dbReference>
<evidence type="ECO:0000259" key="16">
    <source>
        <dbReference type="PROSITE" id="PS51195"/>
    </source>
</evidence>
<evidence type="ECO:0000256" key="12">
    <source>
        <dbReference type="RuleBase" id="RU362067"/>
    </source>
</evidence>
<feature type="short sequence motif" description="Q motif" evidence="11">
    <location>
        <begin position="660"/>
        <end position="688"/>
    </location>
</feature>
<evidence type="ECO:0000256" key="8">
    <source>
        <dbReference type="ARBA" id="ARBA00023002"/>
    </source>
</evidence>
<feature type="compositionally biased region" description="Polar residues" evidence="13">
    <location>
        <begin position="1110"/>
        <end position="1119"/>
    </location>
</feature>